<sequence length="281" mass="32657">MSTVRIVRKKFSFHFLIFIMGLYSFHSIAQDKTVRIVQITDPQFGFFDENSGFEKETIQYSEAISQINKLKPDFVVITGDFVNNSRDLNQIEEFKRITAGLNNEIPFYLSPGNHDLGQNPVKEDFDIYFSHYGEGNDRFAFEYNNSYFIGLNSVIIKSGTNKKEEREQFRWLKKRLKKAKSSDVIIVFTHYPFFINDFEEDITYSNQSKEERLKYFTLFEKYGVDAIFSGHLHNNAEAEHNGILMITTNSAGRPLGKAEPGYRLIELKDGIINTKYINLNP</sequence>
<dbReference type="STRING" id="1562970.ING2E5B_1449"/>
<dbReference type="InterPro" id="IPR051918">
    <property type="entry name" value="STPP_CPPED1"/>
</dbReference>
<evidence type="ECO:0000259" key="1">
    <source>
        <dbReference type="Pfam" id="PF00149"/>
    </source>
</evidence>
<dbReference type="GO" id="GO:0016787">
    <property type="term" value="F:hydrolase activity"/>
    <property type="evidence" value="ECO:0007669"/>
    <property type="project" value="InterPro"/>
</dbReference>
<dbReference type="HOGENOM" id="CLU_077151_0_0_10"/>
<dbReference type="Gene3D" id="3.60.21.10">
    <property type="match status" value="1"/>
</dbReference>
<name>A0A098C2S8_9BACT</name>
<evidence type="ECO:0000313" key="3">
    <source>
        <dbReference type="Proteomes" id="UP000032417"/>
    </source>
</evidence>
<dbReference type="KEGG" id="pbt:ING2E5B_1449"/>
<dbReference type="Proteomes" id="UP000032417">
    <property type="component" value="Chromosome 1"/>
</dbReference>
<dbReference type="PANTHER" id="PTHR43143:SF1">
    <property type="entry name" value="SERINE_THREONINE-PROTEIN PHOSPHATASE CPPED1"/>
    <property type="match status" value="1"/>
</dbReference>
<dbReference type="Pfam" id="PF00149">
    <property type="entry name" value="Metallophos"/>
    <property type="match status" value="1"/>
</dbReference>
<gene>
    <name evidence="2" type="ORF">ING2E5B_1449</name>
</gene>
<dbReference type="EMBL" id="LN515532">
    <property type="protein sequence ID" value="CEA16197.1"/>
    <property type="molecule type" value="Genomic_DNA"/>
</dbReference>
<dbReference type="InterPro" id="IPR029052">
    <property type="entry name" value="Metallo-depent_PP-like"/>
</dbReference>
<keyword evidence="3" id="KW-1185">Reference proteome</keyword>
<evidence type="ECO:0000313" key="2">
    <source>
        <dbReference type="EMBL" id="CEA16197.1"/>
    </source>
</evidence>
<proteinExistence type="predicted"/>
<protein>
    <recommendedName>
        <fullName evidence="1">Calcineurin-like phosphoesterase domain-containing protein</fullName>
    </recommendedName>
</protein>
<dbReference type="AlphaFoldDB" id="A0A098C2S8"/>
<dbReference type="InterPro" id="IPR004843">
    <property type="entry name" value="Calcineurin-like_PHP"/>
</dbReference>
<accession>A0A098C2S8</accession>
<dbReference type="OrthoDB" id="9783748at2"/>
<reference evidence="2 3" key="1">
    <citation type="submission" date="2014-08" db="EMBL/GenBank/DDBJ databases">
        <authorList>
            <person name="Wibberg D."/>
        </authorList>
    </citation>
    <scope>NUCLEOTIDE SEQUENCE [LARGE SCALE GENOMIC DNA]</scope>
    <source>
        <strain evidence="3">ING2-E5B</strain>
    </source>
</reference>
<dbReference type="SUPFAM" id="SSF56300">
    <property type="entry name" value="Metallo-dependent phosphatases"/>
    <property type="match status" value="1"/>
</dbReference>
<dbReference type="PANTHER" id="PTHR43143">
    <property type="entry name" value="METALLOPHOSPHOESTERASE, CALCINEURIN SUPERFAMILY"/>
    <property type="match status" value="1"/>
</dbReference>
<organism evidence="2 3">
    <name type="scientific">Fermentimonas caenicola</name>
    <dbReference type="NCBI Taxonomy" id="1562970"/>
    <lineage>
        <taxon>Bacteria</taxon>
        <taxon>Pseudomonadati</taxon>
        <taxon>Bacteroidota</taxon>
        <taxon>Bacteroidia</taxon>
        <taxon>Bacteroidales</taxon>
        <taxon>Dysgonomonadaceae</taxon>
        <taxon>Fermentimonas</taxon>
    </lineage>
</organism>
<feature type="domain" description="Calcineurin-like phosphoesterase" evidence="1">
    <location>
        <begin position="35"/>
        <end position="234"/>
    </location>
</feature>